<feature type="region of interest" description="Disordered" evidence="2">
    <location>
        <begin position="162"/>
        <end position="185"/>
    </location>
</feature>
<name>A0A836BB64_9CHLO</name>
<dbReference type="OrthoDB" id="548044at2759"/>
<gene>
    <name evidence="3" type="ORF">HYH02_002868</name>
</gene>
<dbReference type="InterPro" id="IPR032675">
    <property type="entry name" value="LRR_dom_sf"/>
</dbReference>
<keyword evidence="4" id="KW-1185">Reference proteome</keyword>
<feature type="region of interest" description="Disordered" evidence="2">
    <location>
        <begin position="542"/>
        <end position="572"/>
    </location>
</feature>
<dbReference type="Gene3D" id="3.80.10.10">
    <property type="entry name" value="Ribonuclease Inhibitor"/>
    <property type="match status" value="2"/>
</dbReference>
<dbReference type="GO" id="GO:0005930">
    <property type="term" value="C:axoneme"/>
    <property type="evidence" value="ECO:0007669"/>
    <property type="project" value="UniProtKB-SubCell"/>
</dbReference>
<organism evidence="3 4">
    <name type="scientific">Chlamydomonas schloesseri</name>
    <dbReference type="NCBI Taxonomy" id="2026947"/>
    <lineage>
        <taxon>Eukaryota</taxon>
        <taxon>Viridiplantae</taxon>
        <taxon>Chlorophyta</taxon>
        <taxon>core chlorophytes</taxon>
        <taxon>Chlorophyceae</taxon>
        <taxon>CS clade</taxon>
        <taxon>Chlamydomonadales</taxon>
        <taxon>Chlamydomonadaceae</taxon>
        <taxon>Chlamydomonas</taxon>
    </lineage>
</organism>
<evidence type="ECO:0000313" key="4">
    <source>
        <dbReference type="Proteomes" id="UP000613740"/>
    </source>
</evidence>
<dbReference type="SUPFAM" id="SSF52047">
    <property type="entry name" value="RNI-like"/>
    <property type="match status" value="1"/>
</dbReference>
<evidence type="ECO:0000256" key="2">
    <source>
        <dbReference type="SAM" id="MobiDB-lite"/>
    </source>
</evidence>
<comment type="caution">
    <text evidence="3">The sequence shown here is derived from an EMBL/GenBank/DDBJ whole genome shotgun (WGS) entry which is preliminary data.</text>
</comment>
<feature type="compositionally biased region" description="Low complexity" evidence="2">
    <location>
        <begin position="542"/>
        <end position="561"/>
    </location>
</feature>
<proteinExistence type="predicted"/>
<accession>A0A836BB64</accession>
<comment type="subcellular location">
    <subcellularLocation>
        <location evidence="1">Cytoplasm</location>
        <location evidence="1">Cytoskeleton</location>
        <location evidence="1">Cilium axoneme</location>
    </subcellularLocation>
</comment>
<evidence type="ECO:0000313" key="3">
    <source>
        <dbReference type="EMBL" id="KAG2452634.1"/>
    </source>
</evidence>
<sequence>MDLEAEARGVAALQCIAASRGSTSAGESSGSLPVSTGPSASASLTTLNAQHFPLTLAVAEALAAAAPCLSALSLSDAPDLSALPALLSNAPFAHTLRSLHLERCSGWPSDVTVLAAPLAGCERLEHLSWVLTDPAAVEVLAAAAAFDDHTPLAGCCSARAADNRQGHGSRRRQPAEPSAAGAGKKEAERLAKANREQRLRQLVAAAQQQYTLGVACAAAALPTLTQLRSLTLDLRLPAYDIGPDTAARDQAAAAGGAAATRLAAGLASLTRLTRLELDEGGSAPHPAWRLELLAAAAALPQLEELNWRRLEMDGEAAAVLAASKSLTVLSAERFIAPAGVKAVALAATAAAVMAQAGAAALAATAGAGAAAGVGAVSSAVSGLHAGGMAAPPPAAALAAVRSAAAAAVVAANAAAVAAFPDAAQEPAAAAQDGTPAPPLWRRLLLPLPPGLRVLRLRYSGLGGMSLAALAALQLPASGLEAFELRNPKLEIGDGDVEGPSGTRLLPQAALALGLGLRKLAAACPLLDTLRIINEARQREALAAPQGWEGQQQGQQAQAPPQGGMGGAGGGAAGAGGGHAPWLAALSGLKALRRLTLSGLKLGSADAEALASSCPALEELHLVPLSSVSSAAVPVLRGMRLRRLTLPYERH</sequence>
<dbReference type="PANTHER" id="PTHR16134:SF119">
    <property type="entry name" value="AT02038P-RELATED"/>
    <property type="match status" value="1"/>
</dbReference>
<protein>
    <submittedName>
        <fullName evidence="3">Uncharacterized protein</fullName>
    </submittedName>
</protein>
<dbReference type="EMBL" id="JAEHOD010000005">
    <property type="protein sequence ID" value="KAG2452634.1"/>
    <property type="molecule type" value="Genomic_DNA"/>
</dbReference>
<evidence type="ECO:0000256" key="1">
    <source>
        <dbReference type="ARBA" id="ARBA00004430"/>
    </source>
</evidence>
<dbReference type="Proteomes" id="UP000613740">
    <property type="component" value="Unassembled WGS sequence"/>
</dbReference>
<reference evidence="3" key="1">
    <citation type="journal article" date="2020" name="bioRxiv">
        <title>Comparative genomics of Chlamydomonas.</title>
        <authorList>
            <person name="Craig R.J."/>
            <person name="Hasan A.R."/>
            <person name="Ness R.W."/>
            <person name="Keightley P.D."/>
        </authorList>
    </citation>
    <scope>NUCLEOTIDE SEQUENCE</scope>
    <source>
        <strain evidence="3">CCAP 11/173</strain>
    </source>
</reference>
<dbReference type="PANTHER" id="PTHR16134">
    <property type="entry name" value="F-BOX/TPR REPEAT PROTEIN POF3"/>
    <property type="match status" value="1"/>
</dbReference>
<dbReference type="AlphaFoldDB" id="A0A836BB64"/>
<feature type="compositionally biased region" description="Gly residues" evidence="2">
    <location>
        <begin position="562"/>
        <end position="572"/>
    </location>
</feature>